<name>A0A249XX68_9CAUD</name>
<dbReference type="RefSeq" id="YP_010092130.1">
    <property type="nucleotide sequence ID" value="NC_055727.1"/>
</dbReference>
<dbReference type="GeneID" id="65109675"/>
<evidence type="ECO:0000313" key="2">
    <source>
        <dbReference type="Proteomes" id="UP000257595"/>
    </source>
</evidence>
<accession>A0A249XX68</accession>
<dbReference type="EMBL" id="MF001355">
    <property type="protein sequence ID" value="ASZ76522.1"/>
    <property type="molecule type" value="Genomic_DNA"/>
</dbReference>
<keyword evidence="2" id="KW-1185">Reference proteome</keyword>
<sequence length="412" mass="46660">MSVKILNQQQKETVFNLFVEGKSKALIARHFNVSPDTITRVLKENPTQIYTPEPGSQLAYDWVFADKIIIDPKLNTSITCDKVCINNPKERDMFAQSCDLAIPGIIRIGKLKSKDTIYAYNCSDEQTAEDINNYIIDLFKKSTTDVDFKNSKRNTEKTKDILENLVWNANSKFISITVGTKTYNAGKDHENFKDALSELSKAMEAVSKGDSKTEHKHVQKALDLINTKRAIKSYTQGHIKIEGSTLYYKDLVIDSGLTRKIISNMKEGKDFKFLLPFLENLMLNPSRKAVMRLYDFLMATDIEITADGHFIAWKVVRDNYLDCHSGTFDNSPGKRVEVPRNTVDEDDNRTCSSGLHVCSKSYIPSFGGSKSRVVSVKVHPRDVVSIPVDYNDAKMRTCGYTVLEDVTDKFKK</sequence>
<reference evidence="1 2" key="1">
    <citation type="submission" date="2017-04" db="EMBL/GenBank/DDBJ databases">
        <title>Complete Genome Sequence of Lytic Bacteriophage PM2 Infecting Proteus mirabilis Isolates.</title>
        <authorList>
            <person name="Kim D."/>
            <person name="Kim Y.J."/>
            <person name="Han B.K."/>
            <person name="Kim H."/>
        </authorList>
    </citation>
    <scope>NUCLEOTIDE SEQUENCE [LARGE SCALE GENOMIC DNA]</scope>
</reference>
<proteinExistence type="predicted"/>
<organism evidence="1 2">
    <name type="scientific">Proteus phage PM2</name>
    <dbReference type="NCBI Taxonomy" id="2025809"/>
    <lineage>
        <taxon>Viruses</taxon>
        <taxon>Duplodnaviria</taxon>
        <taxon>Heunggongvirae</taxon>
        <taxon>Uroviricota</taxon>
        <taxon>Caudoviricetes</taxon>
        <taxon>Pantevenvirales</taxon>
        <taxon>Straboviridae</taxon>
        <taxon>Bragavirus</taxon>
        <taxon>Bragavirus pm2</taxon>
    </lineage>
</organism>
<protein>
    <submittedName>
        <fullName evidence="1">Protector from prophage-induced early lysis</fullName>
    </submittedName>
</protein>
<dbReference type="Proteomes" id="UP000257595">
    <property type="component" value="Segment"/>
</dbReference>
<dbReference type="KEGG" id="vg:65109675"/>
<evidence type="ECO:0000313" key="1">
    <source>
        <dbReference type="EMBL" id="ASZ76522.1"/>
    </source>
</evidence>